<keyword evidence="3" id="KW-1185">Reference proteome</keyword>
<dbReference type="PANTHER" id="PTHR43471">
    <property type="entry name" value="ABC TRANSPORTER PERMEASE"/>
    <property type="match status" value="1"/>
</dbReference>
<dbReference type="Pfam" id="PF12679">
    <property type="entry name" value="ABC2_membrane_2"/>
    <property type="match status" value="1"/>
</dbReference>
<dbReference type="PANTHER" id="PTHR43471:SF1">
    <property type="entry name" value="ABC TRANSPORTER PERMEASE PROTEIN NOSY-RELATED"/>
    <property type="match status" value="1"/>
</dbReference>
<gene>
    <name evidence="2" type="ORF">HMPREF9440_01787</name>
</gene>
<protein>
    <submittedName>
        <fullName evidence="2">Putative membrane protein NosY</fullName>
    </submittedName>
</protein>
<dbReference type="GO" id="GO:0005886">
    <property type="term" value="C:plasma membrane"/>
    <property type="evidence" value="ECO:0007669"/>
    <property type="project" value="UniProtKB-SubCell"/>
</dbReference>
<dbReference type="GO" id="GO:0140359">
    <property type="term" value="F:ABC-type transporter activity"/>
    <property type="evidence" value="ECO:0007669"/>
    <property type="project" value="InterPro"/>
</dbReference>
<feature type="transmembrane region" description="Helical" evidence="1">
    <location>
        <begin position="33"/>
        <end position="59"/>
    </location>
</feature>
<evidence type="ECO:0000313" key="3">
    <source>
        <dbReference type="Proteomes" id="UP000004956"/>
    </source>
</evidence>
<evidence type="ECO:0000313" key="2">
    <source>
        <dbReference type="EMBL" id="EHY30840.1"/>
    </source>
</evidence>
<feature type="transmembrane region" description="Helical" evidence="1">
    <location>
        <begin position="71"/>
        <end position="91"/>
    </location>
</feature>
<feature type="transmembrane region" description="Helical" evidence="1">
    <location>
        <begin position="122"/>
        <end position="143"/>
    </location>
</feature>
<dbReference type="OrthoDB" id="9805862at2"/>
<dbReference type="EMBL" id="AFBQ01000268">
    <property type="protein sequence ID" value="EHY30840.1"/>
    <property type="molecule type" value="Genomic_DNA"/>
</dbReference>
<sequence>MTTSQHLGRDVGAWTRIRIVAGKEFGDCLRSRWLLLGSLLFAILGLAVFFGTAAIGGTLKYQPLVTVVNSLLSLTVFLLPLLAVLLAYDAFVGESEGGTLLLMLTYPIGRVEWLLGKAIGQGVALLAVLTLGFAVLPVVQSVLAVPYGMGELLFALLRVVGTAWLLGMVFVMLAYWVSLSVRHKAQALALLLVLWFASVLLYDLAMLVVTVAGADHLGRGFVTGMMLANPASVFRLMNQAALGIVDFAVPPFMVMAGILVLWAAALFGCAYGKLKRIAF</sequence>
<comment type="caution">
    <text evidence="2">The sequence shown here is derived from an EMBL/GenBank/DDBJ whole genome shotgun (WGS) entry which is preliminary data.</text>
</comment>
<name>H3KGA8_9BURK</name>
<keyword evidence="1" id="KW-0812">Transmembrane</keyword>
<feature type="transmembrane region" description="Helical" evidence="1">
    <location>
        <begin position="188"/>
        <end position="212"/>
    </location>
</feature>
<dbReference type="STRING" id="762967.HMPREF9440_01787"/>
<dbReference type="RefSeq" id="WP_008542897.1">
    <property type="nucleotide sequence ID" value="NZ_JH604993.1"/>
</dbReference>
<evidence type="ECO:0000256" key="1">
    <source>
        <dbReference type="SAM" id="Phobius"/>
    </source>
</evidence>
<keyword evidence="1" id="KW-1133">Transmembrane helix</keyword>
<dbReference type="HOGENOM" id="CLU_071765_1_0_4"/>
<accession>H3KGA8</accession>
<dbReference type="Proteomes" id="UP000004956">
    <property type="component" value="Unassembled WGS sequence"/>
</dbReference>
<feature type="transmembrane region" description="Helical" evidence="1">
    <location>
        <begin position="252"/>
        <end position="272"/>
    </location>
</feature>
<proteinExistence type="predicted"/>
<feature type="transmembrane region" description="Helical" evidence="1">
    <location>
        <begin position="155"/>
        <end position="176"/>
    </location>
</feature>
<dbReference type="PATRIC" id="fig|762967.3.peg.1405"/>
<dbReference type="AlphaFoldDB" id="H3KGA8"/>
<organism evidence="2 3">
    <name type="scientific">Sutterella parvirubra YIT 11816</name>
    <dbReference type="NCBI Taxonomy" id="762967"/>
    <lineage>
        <taxon>Bacteria</taxon>
        <taxon>Pseudomonadati</taxon>
        <taxon>Pseudomonadota</taxon>
        <taxon>Betaproteobacteria</taxon>
        <taxon>Burkholderiales</taxon>
        <taxon>Sutterellaceae</taxon>
        <taxon>Sutterella</taxon>
    </lineage>
</organism>
<reference evidence="2 3" key="1">
    <citation type="submission" date="2011-11" db="EMBL/GenBank/DDBJ databases">
        <authorList>
            <person name="Weinstock G."/>
            <person name="Sodergren E."/>
            <person name="Clifton S."/>
            <person name="Fulton L."/>
            <person name="Fulton B."/>
            <person name="Courtney L."/>
            <person name="Fronick C."/>
            <person name="Harrison M."/>
            <person name="Strong C."/>
            <person name="Farmer C."/>
            <person name="Delahaunty K."/>
            <person name="Markovic C."/>
            <person name="Hall O."/>
            <person name="Minx P."/>
            <person name="Tomlinson C."/>
            <person name="Mitreva M."/>
            <person name="Hou S."/>
            <person name="Chen J."/>
            <person name="Wollam A."/>
            <person name="Pepin K.H."/>
            <person name="Johnson M."/>
            <person name="Bhonagiri V."/>
            <person name="Zhang X."/>
            <person name="Suruliraj S."/>
            <person name="Warren W."/>
            <person name="Chinwalla A."/>
            <person name="Mardis E.R."/>
            <person name="Wilson R.K."/>
        </authorList>
    </citation>
    <scope>NUCLEOTIDE SEQUENCE [LARGE SCALE GENOMIC DNA]</scope>
    <source>
        <strain evidence="2 3">YIT 11816</strain>
    </source>
</reference>
<keyword evidence="1" id="KW-0472">Membrane</keyword>